<dbReference type="Gene3D" id="3.40.1080.20">
    <property type="entry name" value="Acetyl-CoA hydrolase/transferase C-terminal domain"/>
    <property type="match status" value="1"/>
</dbReference>
<name>N1UGU6_LEPIR</name>
<dbReference type="InterPro" id="IPR038460">
    <property type="entry name" value="AcetylCoA_hyd_C_sf"/>
</dbReference>
<dbReference type="InterPro" id="IPR046433">
    <property type="entry name" value="ActCoA_hydro"/>
</dbReference>
<feature type="domain" description="Acetyl-CoA hydrolase/transferase C-terminal" evidence="1">
    <location>
        <begin position="1"/>
        <end position="87"/>
    </location>
</feature>
<dbReference type="SUPFAM" id="SSF100950">
    <property type="entry name" value="NagB/RpiA/CoA transferase-like"/>
    <property type="match status" value="1"/>
</dbReference>
<dbReference type="GO" id="GO:0006083">
    <property type="term" value="P:acetate metabolic process"/>
    <property type="evidence" value="ECO:0007669"/>
    <property type="project" value="InterPro"/>
</dbReference>
<dbReference type="PANTHER" id="PTHR21432:SF20">
    <property type="entry name" value="ACETYL-COA HYDROLASE"/>
    <property type="match status" value="1"/>
</dbReference>
<protein>
    <submittedName>
        <fullName evidence="2">4-hydroxybutyrate coenzyme A transferase domain protein</fullName>
    </submittedName>
</protein>
<reference evidence="2 3" key="1">
    <citation type="submission" date="2013-02" db="EMBL/GenBank/DDBJ databases">
        <authorList>
            <person name="Harkins D.M."/>
            <person name="Durkin A.S."/>
            <person name="Brinkac L.M."/>
            <person name="Haft D.H."/>
            <person name="Selengut J.D."/>
            <person name="Sanka R."/>
            <person name="DePew J."/>
            <person name="Purushe J."/>
            <person name="Picardeau M."/>
            <person name="Werts C."/>
            <person name="Goarant C."/>
            <person name="Vinetz J.M."/>
            <person name="Sutton G.G."/>
            <person name="Nierman W.C."/>
            <person name="Fouts D.E."/>
        </authorList>
    </citation>
    <scope>NUCLEOTIDE SEQUENCE [LARGE SCALE GENOMIC DNA]</scope>
    <source>
        <strain evidence="2 3">200703203</strain>
    </source>
</reference>
<accession>N1UGU6</accession>
<dbReference type="EMBL" id="AHNY02000273">
    <property type="protein sequence ID" value="EMY22894.1"/>
    <property type="molecule type" value="Genomic_DNA"/>
</dbReference>
<dbReference type="Pfam" id="PF13336">
    <property type="entry name" value="AcetylCoA_hyd_C"/>
    <property type="match status" value="1"/>
</dbReference>
<dbReference type="PANTHER" id="PTHR21432">
    <property type="entry name" value="ACETYL-COA HYDROLASE-RELATED"/>
    <property type="match status" value="1"/>
</dbReference>
<evidence type="ECO:0000313" key="3">
    <source>
        <dbReference type="Proteomes" id="UP000012220"/>
    </source>
</evidence>
<dbReference type="BioCyc" id="LINT1085541:G11IQ-4886-MONOMER"/>
<dbReference type="AlphaFoldDB" id="N1UGU6"/>
<dbReference type="Proteomes" id="UP000012220">
    <property type="component" value="Unassembled WGS sequence"/>
</dbReference>
<evidence type="ECO:0000259" key="1">
    <source>
        <dbReference type="Pfam" id="PF13336"/>
    </source>
</evidence>
<organism evidence="2 3">
    <name type="scientific">Leptospira interrogans serovar Australis str. 200703203</name>
    <dbReference type="NCBI Taxonomy" id="1085541"/>
    <lineage>
        <taxon>Bacteria</taxon>
        <taxon>Pseudomonadati</taxon>
        <taxon>Spirochaetota</taxon>
        <taxon>Spirochaetia</taxon>
        <taxon>Leptospirales</taxon>
        <taxon>Leptospiraceae</taxon>
        <taxon>Leptospira</taxon>
    </lineage>
</organism>
<dbReference type="InterPro" id="IPR037171">
    <property type="entry name" value="NagB/RpiA_transferase-like"/>
</dbReference>
<evidence type="ECO:0000313" key="2">
    <source>
        <dbReference type="EMBL" id="EMY22894.1"/>
    </source>
</evidence>
<dbReference type="GO" id="GO:0008775">
    <property type="term" value="F:acetate CoA-transferase activity"/>
    <property type="evidence" value="ECO:0007669"/>
    <property type="project" value="InterPro"/>
</dbReference>
<gene>
    <name evidence="2" type="ORF">LEP1GSC115_1748</name>
</gene>
<dbReference type="InterPro" id="IPR026888">
    <property type="entry name" value="AcetylCoA_hyd_C"/>
</dbReference>
<proteinExistence type="predicted"/>
<sequence>MDFIRGASLSEGGKPIIALPSTTSKGESRIVSLLKPGANVVTTRAHVHFIVTEYGIANLYGKNLRQRAKELISIAHPNHRENLEKEALARFRIF</sequence>
<keyword evidence="2" id="KW-0808">Transferase</keyword>
<comment type="caution">
    <text evidence="2">The sequence shown here is derived from an EMBL/GenBank/DDBJ whole genome shotgun (WGS) entry which is preliminary data.</text>
</comment>